<dbReference type="GO" id="GO:0008757">
    <property type="term" value="F:S-adenosylmethionine-dependent methyltransferase activity"/>
    <property type="evidence" value="ECO:0007669"/>
    <property type="project" value="UniProtKB-ARBA"/>
</dbReference>
<feature type="domain" description="O-methyltransferase dimerisation" evidence="7">
    <location>
        <begin position="26"/>
        <end position="119"/>
    </location>
</feature>
<evidence type="ECO:0000313" key="9">
    <source>
        <dbReference type="Proteomes" id="UP000594263"/>
    </source>
</evidence>
<dbReference type="PIRSF" id="PIRSF005739">
    <property type="entry name" value="O-mtase"/>
    <property type="match status" value="1"/>
</dbReference>
<dbReference type="GO" id="GO:0009812">
    <property type="term" value="P:flavonoid metabolic process"/>
    <property type="evidence" value="ECO:0007669"/>
    <property type="project" value="UniProtKB-ARBA"/>
</dbReference>
<dbReference type="AlphaFoldDB" id="A0A7N0U6Y5"/>
<feature type="domain" description="O-methyltransferase C-terminal" evidence="6">
    <location>
        <begin position="142"/>
        <end position="347"/>
    </location>
</feature>
<evidence type="ECO:0000259" key="7">
    <source>
        <dbReference type="Pfam" id="PF08100"/>
    </source>
</evidence>
<keyword evidence="2" id="KW-0808">Transferase</keyword>
<dbReference type="OMA" id="FLSDIMF"/>
<dbReference type="FunFam" id="1.10.10.10:FF:000357">
    <property type="entry name" value="Caffeic acid 3-O-methyltransferase"/>
    <property type="match status" value="1"/>
</dbReference>
<proteinExistence type="predicted"/>
<dbReference type="InterPro" id="IPR016461">
    <property type="entry name" value="COMT-like"/>
</dbReference>
<dbReference type="GO" id="GO:0032259">
    <property type="term" value="P:methylation"/>
    <property type="evidence" value="ECO:0007669"/>
    <property type="project" value="UniProtKB-KW"/>
</dbReference>
<dbReference type="Proteomes" id="UP000594263">
    <property type="component" value="Unplaced"/>
</dbReference>
<name>A0A7N0U6Y5_KALFE</name>
<dbReference type="InterPro" id="IPR029063">
    <property type="entry name" value="SAM-dependent_MTases_sf"/>
</dbReference>
<dbReference type="PANTHER" id="PTHR11746">
    <property type="entry name" value="O-METHYLTRANSFERASE"/>
    <property type="match status" value="1"/>
</dbReference>
<feature type="active site" description="Proton acceptor" evidence="5">
    <location>
        <position position="272"/>
    </location>
</feature>
<dbReference type="Pfam" id="PF00891">
    <property type="entry name" value="Methyltransf_2"/>
    <property type="match status" value="1"/>
</dbReference>
<evidence type="ECO:0008006" key="10">
    <source>
        <dbReference type="Google" id="ProtNLM"/>
    </source>
</evidence>
<evidence type="ECO:0000256" key="3">
    <source>
        <dbReference type="ARBA" id="ARBA00022691"/>
    </source>
</evidence>
<evidence type="ECO:0000256" key="5">
    <source>
        <dbReference type="PIRSR" id="PIRSR005739-1"/>
    </source>
</evidence>
<dbReference type="EnsemblPlants" id="Kaladp0055s0435.1.v1.1">
    <property type="protein sequence ID" value="Kaladp0055s0435.1.v1.1"/>
    <property type="gene ID" value="Kaladp0055s0435.v1.1"/>
</dbReference>
<dbReference type="InterPro" id="IPR036388">
    <property type="entry name" value="WH-like_DNA-bd_sf"/>
</dbReference>
<protein>
    <recommendedName>
        <fullName evidence="10">Caffeic acid O-methyltransferase</fullName>
    </recommendedName>
</protein>
<dbReference type="GO" id="GO:0046983">
    <property type="term" value="F:protein dimerization activity"/>
    <property type="evidence" value="ECO:0007669"/>
    <property type="project" value="InterPro"/>
</dbReference>
<dbReference type="FunFam" id="3.40.50.150:FF:000061">
    <property type="entry name" value="Caffeic acid O-methyltransferase"/>
    <property type="match status" value="1"/>
</dbReference>
<accession>A0A7N0U6Y5</accession>
<dbReference type="SUPFAM" id="SSF53335">
    <property type="entry name" value="S-adenosyl-L-methionine-dependent methyltransferases"/>
    <property type="match status" value="1"/>
</dbReference>
<sequence>MASPNPSPKISASDHGDEELGKQAIRLANAVVLPMALKSAIELNVLEVLSRAGPDAFLPPSRIAAEIGAAGNPDAPVLLDRLLNLLASHSILKCRPVAREDGAVERRYGVSPICEFFTEDEDGGSVAPLLLLHHDKVFMKSWYHLNDAIMEGGVPFDREYGMNVFEYPGTDPRFNQVFSKAMSSHTTLIMKKVLGLYKGFEGVGVLVDVGGGVGVTLGMITSMYPSIKGINFDVPHVLAVAPSFPGRVEHVGGDMFSKVPKGDAMFMKWILHGWSDEKCRKVLMNCYEALPSWGKVIMVESILPEVPDNSVTTNIVCEQDLFMMAQNPGKERRLSEYDTLAKEAGFAGCQVICNAYNSWIMELTKP</sequence>
<evidence type="ECO:0000259" key="6">
    <source>
        <dbReference type="Pfam" id="PF00891"/>
    </source>
</evidence>
<keyword evidence="1" id="KW-0489">Methyltransferase</keyword>
<evidence type="ECO:0000256" key="4">
    <source>
        <dbReference type="ARBA" id="ARBA00034479"/>
    </source>
</evidence>
<dbReference type="Gene3D" id="1.10.10.10">
    <property type="entry name" value="Winged helix-like DNA-binding domain superfamily/Winged helix DNA-binding domain"/>
    <property type="match status" value="1"/>
</dbReference>
<dbReference type="GO" id="GO:0008171">
    <property type="term" value="F:O-methyltransferase activity"/>
    <property type="evidence" value="ECO:0007669"/>
    <property type="project" value="InterPro"/>
</dbReference>
<keyword evidence="3" id="KW-0949">S-adenosyl-L-methionine</keyword>
<dbReference type="Gramene" id="Kaladp0055s0435.1.v1.1">
    <property type="protein sequence ID" value="Kaladp0055s0435.1.v1.1"/>
    <property type="gene ID" value="Kaladp0055s0435.v1.1"/>
</dbReference>
<dbReference type="Pfam" id="PF08100">
    <property type="entry name" value="Dimerisation"/>
    <property type="match status" value="1"/>
</dbReference>
<organism evidence="8 9">
    <name type="scientific">Kalanchoe fedtschenkoi</name>
    <name type="common">Lavender scallops</name>
    <name type="synonym">South American air plant</name>
    <dbReference type="NCBI Taxonomy" id="63787"/>
    <lineage>
        <taxon>Eukaryota</taxon>
        <taxon>Viridiplantae</taxon>
        <taxon>Streptophyta</taxon>
        <taxon>Embryophyta</taxon>
        <taxon>Tracheophyta</taxon>
        <taxon>Spermatophyta</taxon>
        <taxon>Magnoliopsida</taxon>
        <taxon>eudicotyledons</taxon>
        <taxon>Gunneridae</taxon>
        <taxon>Pentapetalae</taxon>
        <taxon>Saxifragales</taxon>
        <taxon>Crassulaceae</taxon>
        <taxon>Kalanchoe</taxon>
    </lineage>
</organism>
<keyword evidence="9" id="KW-1185">Reference proteome</keyword>
<dbReference type="InterPro" id="IPR036390">
    <property type="entry name" value="WH_DNA-bd_sf"/>
</dbReference>
<evidence type="ECO:0000313" key="8">
    <source>
        <dbReference type="EnsemblPlants" id="Kaladp0055s0435.1.v1.1"/>
    </source>
</evidence>
<dbReference type="InterPro" id="IPR001077">
    <property type="entry name" value="COMT_C"/>
</dbReference>
<dbReference type="InterPro" id="IPR012967">
    <property type="entry name" value="COMT_dimerisation"/>
</dbReference>
<reference evidence="8" key="1">
    <citation type="submission" date="2021-01" db="UniProtKB">
        <authorList>
            <consortium name="EnsemblPlants"/>
        </authorList>
    </citation>
    <scope>IDENTIFICATION</scope>
</reference>
<evidence type="ECO:0000256" key="2">
    <source>
        <dbReference type="ARBA" id="ARBA00022679"/>
    </source>
</evidence>
<dbReference type="Gene3D" id="3.40.50.150">
    <property type="entry name" value="Vaccinia Virus protein VP39"/>
    <property type="match status" value="1"/>
</dbReference>
<dbReference type="SUPFAM" id="SSF46785">
    <property type="entry name" value="Winged helix' DNA-binding domain"/>
    <property type="match status" value="1"/>
</dbReference>
<comment type="pathway">
    <text evidence="4">Flavonoid metabolism.</text>
</comment>
<evidence type="ECO:0000256" key="1">
    <source>
        <dbReference type="ARBA" id="ARBA00022603"/>
    </source>
</evidence>
<dbReference type="PROSITE" id="PS51683">
    <property type="entry name" value="SAM_OMT_II"/>
    <property type="match status" value="1"/>
</dbReference>